<dbReference type="Pfam" id="PF02870">
    <property type="entry name" value="Methyltransf_1N"/>
    <property type="match status" value="1"/>
</dbReference>
<dbReference type="GO" id="GO:0032259">
    <property type="term" value="P:methylation"/>
    <property type="evidence" value="ECO:0007669"/>
    <property type="project" value="UniProtKB-KW"/>
</dbReference>
<evidence type="ECO:0000313" key="12">
    <source>
        <dbReference type="EMBL" id="SOC36062.1"/>
    </source>
</evidence>
<dbReference type="PANTHER" id="PTHR10815">
    <property type="entry name" value="METHYLATED-DNA--PROTEIN-CYSTEINE METHYLTRANSFERASE"/>
    <property type="match status" value="1"/>
</dbReference>
<dbReference type="SUPFAM" id="SSF53155">
    <property type="entry name" value="Methylated DNA-protein cysteine methyltransferase domain"/>
    <property type="match status" value="1"/>
</dbReference>
<sequence length="173" mass="19538">MKQNELIYYTLFNYKGWSMYIAATEKGLCYVGSQNEPIDELEKWVQKKFKHGKLIGNNEQLTPYIQELMDYIDGKIKDFTYAFDLKGTDFQKKVWQQLCTIPYGETVCYSDVAKKIGNPKAVRAVGTAIGANPIAVIIPCHRVLGKDGSLTGYSGGLPIKEKLLQLEGIPYKK</sequence>
<dbReference type="InterPro" id="IPR001497">
    <property type="entry name" value="MethylDNA_cys_MeTrfase_AS"/>
</dbReference>
<keyword evidence="4 9" id="KW-0489">Methyltransferase</keyword>
<evidence type="ECO:0000313" key="13">
    <source>
        <dbReference type="Proteomes" id="UP000219252"/>
    </source>
</evidence>
<dbReference type="HAMAP" id="MF_00772">
    <property type="entry name" value="OGT"/>
    <property type="match status" value="1"/>
</dbReference>
<dbReference type="FunFam" id="1.10.10.10:FF:000214">
    <property type="entry name" value="Methylated-DNA--protein-cysteine methyltransferase"/>
    <property type="match status" value="1"/>
</dbReference>
<dbReference type="EC" id="2.1.1.63" evidence="9"/>
<dbReference type="RefSeq" id="WP_097148174.1">
    <property type="nucleotide sequence ID" value="NZ_OBQC01000002.1"/>
</dbReference>
<dbReference type="Gene3D" id="3.30.160.70">
    <property type="entry name" value="Methylated DNA-protein cysteine methyltransferase domain"/>
    <property type="match status" value="1"/>
</dbReference>
<evidence type="ECO:0000259" key="10">
    <source>
        <dbReference type="Pfam" id="PF01035"/>
    </source>
</evidence>
<keyword evidence="6 9" id="KW-0227">DNA damage</keyword>
<dbReference type="PANTHER" id="PTHR10815:SF12">
    <property type="entry name" value="METHYLATED-DNA--PROTEIN-CYSTEINE METHYLTRANSFERASE, INDUCIBLE"/>
    <property type="match status" value="1"/>
</dbReference>
<dbReference type="InterPro" id="IPR036217">
    <property type="entry name" value="MethylDNA_cys_MeTrfase_DNAb"/>
</dbReference>
<dbReference type="Proteomes" id="UP000219252">
    <property type="component" value="Unassembled WGS sequence"/>
</dbReference>
<name>A0A285U2K1_9BACL</name>
<keyword evidence="5 9" id="KW-0808">Transferase</keyword>
<dbReference type="NCBIfam" id="TIGR00589">
    <property type="entry name" value="ogt"/>
    <property type="match status" value="1"/>
</dbReference>
<evidence type="ECO:0000256" key="5">
    <source>
        <dbReference type="ARBA" id="ARBA00022679"/>
    </source>
</evidence>
<feature type="domain" description="Methylated-DNA-[protein]-cysteine S-methyltransferase DNA binding" evidence="10">
    <location>
        <begin position="89"/>
        <end position="169"/>
    </location>
</feature>
<evidence type="ECO:0000256" key="6">
    <source>
        <dbReference type="ARBA" id="ARBA00022763"/>
    </source>
</evidence>
<dbReference type="Gene3D" id="1.10.10.10">
    <property type="entry name" value="Winged helix-like DNA-binding domain superfamily/Winged helix DNA-binding domain"/>
    <property type="match status" value="1"/>
</dbReference>
<keyword evidence="3 9" id="KW-0963">Cytoplasm</keyword>
<gene>
    <name evidence="12" type="ORF">SAMN05877842_10281</name>
</gene>
<dbReference type="InterPro" id="IPR023546">
    <property type="entry name" value="MGMT"/>
</dbReference>
<dbReference type="CDD" id="cd06445">
    <property type="entry name" value="ATase"/>
    <property type="match status" value="1"/>
</dbReference>
<dbReference type="AlphaFoldDB" id="A0A285U2K1"/>
<dbReference type="PROSITE" id="PS00374">
    <property type="entry name" value="MGMT"/>
    <property type="match status" value="1"/>
</dbReference>
<feature type="active site" description="Nucleophile; methyl group acceptor" evidence="9">
    <location>
        <position position="140"/>
    </location>
</feature>
<comment type="similarity">
    <text evidence="2 9">Belongs to the MGMT family.</text>
</comment>
<evidence type="ECO:0000256" key="9">
    <source>
        <dbReference type="HAMAP-Rule" id="MF_00772"/>
    </source>
</evidence>
<comment type="catalytic activity">
    <reaction evidence="1 9">
        <text>a 4-O-methyl-thymidine in DNA + L-cysteinyl-[protein] = a thymidine in DNA + S-methyl-L-cysteinyl-[protein]</text>
        <dbReference type="Rhea" id="RHEA:53428"/>
        <dbReference type="Rhea" id="RHEA-COMP:10131"/>
        <dbReference type="Rhea" id="RHEA-COMP:10132"/>
        <dbReference type="Rhea" id="RHEA-COMP:13555"/>
        <dbReference type="Rhea" id="RHEA-COMP:13556"/>
        <dbReference type="ChEBI" id="CHEBI:29950"/>
        <dbReference type="ChEBI" id="CHEBI:82612"/>
        <dbReference type="ChEBI" id="CHEBI:137386"/>
        <dbReference type="ChEBI" id="CHEBI:137387"/>
        <dbReference type="EC" id="2.1.1.63"/>
    </reaction>
</comment>
<evidence type="ECO:0000256" key="1">
    <source>
        <dbReference type="ARBA" id="ARBA00001286"/>
    </source>
</evidence>
<comment type="miscellaneous">
    <text evidence="9">This enzyme catalyzes only one turnover and therefore is not strictly catalytic. According to one definition, an enzyme is a biocatalyst that acts repeatedly and over many reaction cycles.</text>
</comment>
<evidence type="ECO:0000256" key="7">
    <source>
        <dbReference type="ARBA" id="ARBA00023204"/>
    </source>
</evidence>
<dbReference type="OrthoDB" id="9802228at2"/>
<dbReference type="EMBL" id="OBQC01000002">
    <property type="protein sequence ID" value="SOC36062.1"/>
    <property type="molecule type" value="Genomic_DNA"/>
</dbReference>
<reference evidence="13" key="1">
    <citation type="submission" date="2017-08" db="EMBL/GenBank/DDBJ databases">
        <authorList>
            <person name="Varghese N."/>
            <person name="Submissions S."/>
        </authorList>
    </citation>
    <scope>NUCLEOTIDE SEQUENCE [LARGE SCALE GENOMIC DNA]</scope>
    <source>
        <strain evidence="13">JC23</strain>
    </source>
</reference>
<organism evidence="12 13">
    <name type="scientific">Ureibacillus acetophenoni</name>
    <dbReference type="NCBI Taxonomy" id="614649"/>
    <lineage>
        <taxon>Bacteria</taxon>
        <taxon>Bacillati</taxon>
        <taxon>Bacillota</taxon>
        <taxon>Bacilli</taxon>
        <taxon>Bacillales</taxon>
        <taxon>Caryophanaceae</taxon>
        <taxon>Ureibacillus</taxon>
    </lineage>
</organism>
<keyword evidence="7 9" id="KW-0234">DNA repair</keyword>
<dbReference type="GO" id="GO:0003908">
    <property type="term" value="F:methylated-DNA-[protein]-cysteine S-methyltransferase activity"/>
    <property type="evidence" value="ECO:0007669"/>
    <property type="project" value="UniProtKB-UniRule"/>
</dbReference>
<dbReference type="InterPro" id="IPR036631">
    <property type="entry name" value="MGMT_N_sf"/>
</dbReference>
<dbReference type="SUPFAM" id="SSF46767">
    <property type="entry name" value="Methylated DNA-protein cysteine methyltransferase, C-terminal domain"/>
    <property type="match status" value="1"/>
</dbReference>
<feature type="domain" description="Methylguanine DNA methyltransferase ribonuclease-like" evidence="11">
    <location>
        <begin position="7"/>
        <end position="84"/>
    </location>
</feature>
<comment type="subcellular location">
    <subcellularLocation>
        <location evidence="9">Cytoplasm</location>
    </subcellularLocation>
</comment>
<accession>A0A285U2K1</accession>
<evidence type="ECO:0000259" key="11">
    <source>
        <dbReference type="Pfam" id="PF02870"/>
    </source>
</evidence>
<comment type="function">
    <text evidence="9">Involved in the cellular defense against the biological effects of O6-methylguanine (O6-MeG) and O4-methylthymine (O4-MeT) in DNA. Repairs the methylated nucleobase in DNA by stoichiometrically transferring the methyl group to a cysteine residue in the enzyme. This is a suicide reaction: the enzyme is irreversibly inactivated.</text>
</comment>
<comment type="catalytic activity">
    <reaction evidence="8 9">
        <text>a 6-O-methyl-2'-deoxyguanosine in DNA + L-cysteinyl-[protein] = S-methyl-L-cysteinyl-[protein] + a 2'-deoxyguanosine in DNA</text>
        <dbReference type="Rhea" id="RHEA:24000"/>
        <dbReference type="Rhea" id="RHEA-COMP:10131"/>
        <dbReference type="Rhea" id="RHEA-COMP:10132"/>
        <dbReference type="Rhea" id="RHEA-COMP:11367"/>
        <dbReference type="Rhea" id="RHEA-COMP:11368"/>
        <dbReference type="ChEBI" id="CHEBI:29950"/>
        <dbReference type="ChEBI" id="CHEBI:82612"/>
        <dbReference type="ChEBI" id="CHEBI:85445"/>
        <dbReference type="ChEBI" id="CHEBI:85448"/>
        <dbReference type="EC" id="2.1.1.63"/>
    </reaction>
</comment>
<proteinExistence type="inferred from homology"/>
<dbReference type="GO" id="GO:0005737">
    <property type="term" value="C:cytoplasm"/>
    <property type="evidence" value="ECO:0007669"/>
    <property type="project" value="UniProtKB-SubCell"/>
</dbReference>
<keyword evidence="13" id="KW-1185">Reference proteome</keyword>
<evidence type="ECO:0000256" key="2">
    <source>
        <dbReference type="ARBA" id="ARBA00008711"/>
    </source>
</evidence>
<dbReference type="InterPro" id="IPR008332">
    <property type="entry name" value="MethylG_MeTrfase_N"/>
</dbReference>
<dbReference type="InterPro" id="IPR036388">
    <property type="entry name" value="WH-like_DNA-bd_sf"/>
</dbReference>
<evidence type="ECO:0000256" key="4">
    <source>
        <dbReference type="ARBA" id="ARBA00022603"/>
    </source>
</evidence>
<evidence type="ECO:0000256" key="3">
    <source>
        <dbReference type="ARBA" id="ARBA00022490"/>
    </source>
</evidence>
<dbReference type="InterPro" id="IPR014048">
    <property type="entry name" value="MethylDNA_cys_MeTrfase_DNA-bd"/>
</dbReference>
<dbReference type="GO" id="GO:0006307">
    <property type="term" value="P:DNA alkylation repair"/>
    <property type="evidence" value="ECO:0007669"/>
    <property type="project" value="UniProtKB-UniRule"/>
</dbReference>
<evidence type="ECO:0000256" key="8">
    <source>
        <dbReference type="ARBA" id="ARBA00049348"/>
    </source>
</evidence>
<protein>
    <recommendedName>
        <fullName evidence="9">Methylated-DNA--protein-cysteine methyltransferase</fullName>
        <ecNumber evidence="9">2.1.1.63</ecNumber>
    </recommendedName>
    <alternativeName>
        <fullName evidence="9">6-O-methylguanine-DNA methyltransferase</fullName>
        <shortName evidence="9">MGMT</shortName>
    </alternativeName>
    <alternativeName>
        <fullName evidence="9">O-6-methylguanine-DNA-alkyltransferase</fullName>
    </alternativeName>
</protein>
<dbReference type="Pfam" id="PF01035">
    <property type="entry name" value="DNA_binding_1"/>
    <property type="match status" value="1"/>
</dbReference>